<protein>
    <recommendedName>
        <fullName evidence="9">PHD finger protein ALFIN-LIKE</fullName>
    </recommendedName>
</protein>
<dbReference type="InterPro" id="IPR045104">
    <property type="entry name" value="Alfin"/>
</dbReference>
<feature type="region of interest" description="Disordered" evidence="10">
    <location>
        <begin position="207"/>
        <end position="239"/>
    </location>
</feature>
<comment type="function">
    <text evidence="1 9">Histone-binding component that specifically recognizes H3 tails trimethylated on 'Lys-4' (H3K4me3), which mark transcription start sites of virtually all active genes.</text>
</comment>
<comment type="subcellular location">
    <subcellularLocation>
        <location evidence="9">Nucleus</location>
    </subcellularLocation>
</comment>
<dbReference type="InterPro" id="IPR019786">
    <property type="entry name" value="Zinc_finger_PHD-type_CS"/>
</dbReference>
<organism evidence="12 13">
    <name type="scientific">Triticum urartu</name>
    <name type="common">Red wild einkorn</name>
    <name type="synonym">Crithodium urartu</name>
    <dbReference type="NCBI Taxonomy" id="4572"/>
    <lineage>
        <taxon>Eukaryota</taxon>
        <taxon>Viridiplantae</taxon>
        <taxon>Streptophyta</taxon>
        <taxon>Embryophyta</taxon>
        <taxon>Tracheophyta</taxon>
        <taxon>Spermatophyta</taxon>
        <taxon>Magnoliopsida</taxon>
        <taxon>Liliopsida</taxon>
        <taxon>Poales</taxon>
        <taxon>Poaceae</taxon>
        <taxon>BOP clade</taxon>
        <taxon>Pooideae</taxon>
        <taxon>Triticodae</taxon>
        <taxon>Triticeae</taxon>
        <taxon>Triticinae</taxon>
        <taxon>Triticum</taxon>
    </lineage>
</organism>
<keyword evidence="5 9" id="KW-0862">Zinc</keyword>
<dbReference type="PANTHER" id="PTHR12321">
    <property type="entry name" value="CPG BINDING PROTEIN"/>
    <property type="match status" value="1"/>
</dbReference>
<evidence type="ECO:0000256" key="1">
    <source>
        <dbReference type="ARBA" id="ARBA00002232"/>
    </source>
</evidence>
<evidence type="ECO:0000259" key="11">
    <source>
        <dbReference type="PROSITE" id="PS50016"/>
    </source>
</evidence>
<dbReference type="Proteomes" id="UP000015106">
    <property type="component" value="Chromosome 2"/>
</dbReference>
<evidence type="ECO:0000256" key="3">
    <source>
        <dbReference type="ARBA" id="ARBA00022723"/>
    </source>
</evidence>
<keyword evidence="9" id="KW-0539">Nucleus</keyword>
<dbReference type="Pfam" id="PF12165">
    <property type="entry name" value="Alfin"/>
    <property type="match status" value="1"/>
</dbReference>
<reference evidence="12" key="2">
    <citation type="submission" date="2018-03" db="EMBL/GenBank/DDBJ databases">
        <title>The Triticum urartu genome reveals the dynamic nature of wheat genome evolution.</title>
        <authorList>
            <person name="Ling H."/>
            <person name="Ma B."/>
            <person name="Shi X."/>
            <person name="Liu H."/>
            <person name="Dong L."/>
            <person name="Sun H."/>
            <person name="Cao Y."/>
            <person name="Gao Q."/>
            <person name="Zheng S."/>
            <person name="Li Y."/>
            <person name="Yu Y."/>
            <person name="Du H."/>
            <person name="Qi M."/>
            <person name="Li Y."/>
            <person name="Yu H."/>
            <person name="Cui Y."/>
            <person name="Wang N."/>
            <person name="Chen C."/>
            <person name="Wu H."/>
            <person name="Zhao Y."/>
            <person name="Zhang J."/>
            <person name="Li Y."/>
            <person name="Zhou W."/>
            <person name="Zhang B."/>
            <person name="Hu W."/>
            <person name="Eijk M."/>
            <person name="Tang J."/>
            <person name="Witsenboer H."/>
            <person name="Zhao S."/>
            <person name="Li Z."/>
            <person name="Zhang A."/>
            <person name="Wang D."/>
            <person name="Liang C."/>
        </authorList>
    </citation>
    <scope>NUCLEOTIDE SEQUENCE [LARGE SCALE GENOMIC DNA]</scope>
    <source>
        <strain evidence="12">cv. G1812</strain>
    </source>
</reference>
<keyword evidence="3 9" id="KW-0479">Metal-binding</keyword>
<proteinExistence type="inferred from homology"/>
<dbReference type="EnsemblPlants" id="TuG1812G0200003640.01.T01">
    <property type="protein sequence ID" value="TuG1812G0200003640.01.T01"/>
    <property type="gene ID" value="TuG1812G0200003640.01"/>
</dbReference>
<sequence>MISTRPHFANLQNLKLRLSREATNVINHPASLLLLIGQVVESPPPPPSKPYFRLAAHCVAAMADGILSPAVHPNGHSPEFVFGHYRGRRAGIVKALTEDVEEFYQQCDPDEKALCLVGLPDGTWEVSQLPEEVPVQLPEPVCGINFARDVTPKKVWLSMIAIHSDAWLMSIAFYHAGRVSFDRAGREQLFRLINRLPTVYEAVTGSYERQAQTPNGSRKNKSSSQPPNQFTSNCKPVTPALPMPKEDYYANFNSWKVMEDRPMLKEEDGGKEGGGGEDQAITKCAGCDEIYSANDGHLWIGCDHCQRWFHGKCVGVTTEMANGIEDYMCPGCSYKATTKASDSI</sequence>
<dbReference type="AlphaFoldDB" id="A0A8R7TJU2"/>
<keyword evidence="6 9" id="KW-0805">Transcription regulation</keyword>
<dbReference type="GO" id="GO:0005634">
    <property type="term" value="C:nucleus"/>
    <property type="evidence" value="ECO:0007669"/>
    <property type="project" value="UniProtKB-SubCell"/>
</dbReference>
<reference evidence="12" key="3">
    <citation type="submission" date="2022-06" db="UniProtKB">
        <authorList>
            <consortium name="EnsemblPlants"/>
        </authorList>
    </citation>
    <scope>IDENTIFICATION</scope>
</reference>
<keyword evidence="9" id="KW-0156">Chromatin regulator</keyword>
<evidence type="ECO:0000256" key="6">
    <source>
        <dbReference type="ARBA" id="ARBA00023015"/>
    </source>
</evidence>
<keyword evidence="7 9" id="KW-0804">Transcription</keyword>
<dbReference type="InterPro" id="IPR013083">
    <property type="entry name" value="Znf_RING/FYVE/PHD"/>
</dbReference>
<dbReference type="GO" id="GO:0008270">
    <property type="term" value="F:zinc ion binding"/>
    <property type="evidence" value="ECO:0007669"/>
    <property type="project" value="UniProtKB-KW"/>
</dbReference>
<evidence type="ECO:0000256" key="9">
    <source>
        <dbReference type="RuleBase" id="RU369089"/>
    </source>
</evidence>
<feature type="compositionally biased region" description="Polar residues" evidence="10">
    <location>
        <begin position="207"/>
        <end position="235"/>
    </location>
</feature>
<keyword evidence="13" id="KW-1185">Reference proteome</keyword>
<evidence type="ECO:0000256" key="7">
    <source>
        <dbReference type="ARBA" id="ARBA00023163"/>
    </source>
</evidence>
<feature type="domain" description="PHD-type" evidence="11">
    <location>
        <begin position="281"/>
        <end position="335"/>
    </location>
</feature>
<evidence type="ECO:0000313" key="12">
    <source>
        <dbReference type="EnsemblPlants" id="TuG1812G0200003640.01.T01"/>
    </source>
</evidence>
<dbReference type="PROSITE" id="PS01359">
    <property type="entry name" value="ZF_PHD_1"/>
    <property type="match status" value="1"/>
</dbReference>
<reference evidence="13" key="1">
    <citation type="journal article" date="2013" name="Nature">
        <title>Draft genome of the wheat A-genome progenitor Triticum urartu.</title>
        <authorList>
            <person name="Ling H.Q."/>
            <person name="Zhao S."/>
            <person name="Liu D."/>
            <person name="Wang J."/>
            <person name="Sun H."/>
            <person name="Zhang C."/>
            <person name="Fan H."/>
            <person name="Li D."/>
            <person name="Dong L."/>
            <person name="Tao Y."/>
            <person name="Gao C."/>
            <person name="Wu H."/>
            <person name="Li Y."/>
            <person name="Cui Y."/>
            <person name="Guo X."/>
            <person name="Zheng S."/>
            <person name="Wang B."/>
            <person name="Yu K."/>
            <person name="Liang Q."/>
            <person name="Yang W."/>
            <person name="Lou X."/>
            <person name="Chen J."/>
            <person name="Feng M."/>
            <person name="Jian J."/>
            <person name="Zhang X."/>
            <person name="Luo G."/>
            <person name="Jiang Y."/>
            <person name="Liu J."/>
            <person name="Wang Z."/>
            <person name="Sha Y."/>
            <person name="Zhang B."/>
            <person name="Wu H."/>
            <person name="Tang D."/>
            <person name="Shen Q."/>
            <person name="Xue P."/>
            <person name="Zou S."/>
            <person name="Wang X."/>
            <person name="Liu X."/>
            <person name="Wang F."/>
            <person name="Yang Y."/>
            <person name="An X."/>
            <person name="Dong Z."/>
            <person name="Zhang K."/>
            <person name="Zhang X."/>
            <person name="Luo M.C."/>
            <person name="Dvorak J."/>
            <person name="Tong Y."/>
            <person name="Wang J."/>
            <person name="Yang H."/>
            <person name="Li Z."/>
            <person name="Wang D."/>
            <person name="Zhang A."/>
            <person name="Wang J."/>
        </authorList>
    </citation>
    <scope>NUCLEOTIDE SEQUENCE</scope>
    <source>
        <strain evidence="13">cv. G1812</strain>
    </source>
</reference>
<evidence type="ECO:0000313" key="13">
    <source>
        <dbReference type="Proteomes" id="UP000015106"/>
    </source>
</evidence>
<dbReference type="InterPro" id="IPR021998">
    <property type="entry name" value="Alfin_N"/>
</dbReference>
<evidence type="ECO:0000256" key="2">
    <source>
        <dbReference type="ARBA" id="ARBA00010445"/>
    </source>
</evidence>
<dbReference type="InterPro" id="IPR011011">
    <property type="entry name" value="Znf_FYVE_PHD"/>
</dbReference>
<comment type="similarity">
    <text evidence="2 9">Belongs to the Alfin family.</text>
</comment>
<dbReference type="Gene3D" id="3.30.40.10">
    <property type="entry name" value="Zinc/RING finger domain, C3HC4 (zinc finger)"/>
    <property type="match status" value="1"/>
</dbReference>
<dbReference type="Gramene" id="TuG1812G0200003640.01.T01">
    <property type="protein sequence ID" value="TuG1812G0200003640.01.T01"/>
    <property type="gene ID" value="TuG1812G0200003640.01"/>
</dbReference>
<dbReference type="GO" id="GO:0006355">
    <property type="term" value="P:regulation of DNA-templated transcription"/>
    <property type="evidence" value="ECO:0007669"/>
    <property type="project" value="UniProtKB-UniRule"/>
</dbReference>
<dbReference type="GO" id="GO:0000976">
    <property type="term" value="F:transcription cis-regulatory region binding"/>
    <property type="evidence" value="ECO:0007669"/>
    <property type="project" value="TreeGrafter"/>
</dbReference>
<dbReference type="PANTHER" id="PTHR12321:SF114">
    <property type="entry name" value="PHD FINGER PROTEIN ALFIN-LIKE"/>
    <property type="match status" value="1"/>
</dbReference>
<name>A0A8R7TJU2_TRIUA</name>
<keyword evidence="4 8" id="KW-0863">Zinc-finger</keyword>
<dbReference type="GO" id="GO:0006325">
    <property type="term" value="P:chromatin organization"/>
    <property type="evidence" value="ECO:0007669"/>
    <property type="project" value="UniProtKB-UniRule"/>
</dbReference>
<dbReference type="InterPro" id="IPR001965">
    <property type="entry name" value="Znf_PHD"/>
</dbReference>
<dbReference type="Pfam" id="PF00628">
    <property type="entry name" value="PHD"/>
    <property type="match status" value="1"/>
</dbReference>
<dbReference type="SUPFAM" id="SSF57903">
    <property type="entry name" value="FYVE/PHD zinc finger"/>
    <property type="match status" value="1"/>
</dbReference>
<evidence type="ECO:0000256" key="8">
    <source>
        <dbReference type="PROSITE-ProRule" id="PRU00146"/>
    </source>
</evidence>
<comment type="domain">
    <text evidence="9">The PHD-type zinc finger mediates the binding to H3K4me3.</text>
</comment>
<dbReference type="SMART" id="SM00249">
    <property type="entry name" value="PHD"/>
    <property type="match status" value="1"/>
</dbReference>
<evidence type="ECO:0000256" key="5">
    <source>
        <dbReference type="ARBA" id="ARBA00022833"/>
    </source>
</evidence>
<accession>A0A8R7TJU2</accession>
<evidence type="ECO:0000256" key="10">
    <source>
        <dbReference type="SAM" id="MobiDB-lite"/>
    </source>
</evidence>
<gene>
    <name evidence="12" type="primary">LOC125538501</name>
</gene>
<comment type="subunit">
    <text evidence="9">Interacts with H3K4me3 and to a lesser extent with H3K4me2.</text>
</comment>
<dbReference type="PROSITE" id="PS50016">
    <property type="entry name" value="ZF_PHD_2"/>
    <property type="match status" value="1"/>
</dbReference>
<dbReference type="GO" id="GO:0042393">
    <property type="term" value="F:histone binding"/>
    <property type="evidence" value="ECO:0007669"/>
    <property type="project" value="UniProtKB-UniRule"/>
</dbReference>
<evidence type="ECO:0000256" key="4">
    <source>
        <dbReference type="ARBA" id="ARBA00022771"/>
    </source>
</evidence>
<dbReference type="GO" id="GO:0003712">
    <property type="term" value="F:transcription coregulator activity"/>
    <property type="evidence" value="ECO:0007669"/>
    <property type="project" value="TreeGrafter"/>
</dbReference>
<dbReference type="CDD" id="cd15517">
    <property type="entry name" value="PHD_TCF19_like"/>
    <property type="match status" value="1"/>
</dbReference>
<dbReference type="InterPro" id="IPR019787">
    <property type="entry name" value="Znf_PHD-finger"/>
</dbReference>